<keyword evidence="13" id="KW-1185">Reference proteome</keyword>
<dbReference type="OrthoDB" id="332281at2759"/>
<dbReference type="Pfam" id="PF12022">
    <property type="entry name" value="COG2_C"/>
    <property type="match status" value="1"/>
</dbReference>
<dbReference type="GO" id="GO:0006891">
    <property type="term" value="P:intra-Golgi vesicle-mediated transport"/>
    <property type="evidence" value="ECO:0007669"/>
    <property type="project" value="TreeGrafter"/>
</dbReference>
<dbReference type="GO" id="GO:0017119">
    <property type="term" value="C:Golgi transport complex"/>
    <property type="evidence" value="ECO:0007669"/>
    <property type="project" value="TreeGrafter"/>
</dbReference>
<evidence type="ECO:0000313" key="12">
    <source>
        <dbReference type="EMBL" id="PAV85401.1"/>
    </source>
</evidence>
<keyword evidence="7" id="KW-0472">Membrane</keyword>
<evidence type="ECO:0000256" key="5">
    <source>
        <dbReference type="ARBA" id="ARBA00022927"/>
    </source>
</evidence>
<keyword evidence="6" id="KW-0333">Golgi apparatus</keyword>
<dbReference type="EMBL" id="LIAE01006776">
    <property type="protein sequence ID" value="PAV85401.1"/>
    <property type="molecule type" value="Genomic_DNA"/>
</dbReference>
<dbReference type="Proteomes" id="UP000218231">
    <property type="component" value="Unassembled WGS sequence"/>
</dbReference>
<evidence type="ECO:0000256" key="3">
    <source>
        <dbReference type="ARBA" id="ARBA00020977"/>
    </source>
</evidence>
<dbReference type="GO" id="GO:0000139">
    <property type="term" value="C:Golgi membrane"/>
    <property type="evidence" value="ECO:0007669"/>
    <property type="project" value="UniProtKB-SubCell"/>
</dbReference>
<evidence type="ECO:0000256" key="9">
    <source>
        <dbReference type="SAM" id="MobiDB-lite"/>
    </source>
</evidence>
<feature type="compositionally biased region" description="Gly residues" evidence="9">
    <location>
        <begin position="66"/>
        <end position="79"/>
    </location>
</feature>
<evidence type="ECO:0000313" key="13">
    <source>
        <dbReference type="Proteomes" id="UP000218231"/>
    </source>
</evidence>
<evidence type="ECO:0000256" key="1">
    <source>
        <dbReference type="ARBA" id="ARBA00004395"/>
    </source>
</evidence>
<dbReference type="AlphaFoldDB" id="A0A2A2LGP2"/>
<keyword evidence="4" id="KW-0813">Transport</keyword>
<gene>
    <name evidence="12" type="ORF">WR25_01461</name>
</gene>
<evidence type="ECO:0000256" key="7">
    <source>
        <dbReference type="ARBA" id="ARBA00023136"/>
    </source>
</evidence>
<feature type="domain" description="COG complex component COG2 C-terminal" evidence="11">
    <location>
        <begin position="437"/>
        <end position="685"/>
    </location>
</feature>
<name>A0A2A2LGP2_9BILA</name>
<dbReference type="InterPro" id="IPR009316">
    <property type="entry name" value="COG2"/>
</dbReference>
<evidence type="ECO:0000259" key="11">
    <source>
        <dbReference type="Pfam" id="PF12022"/>
    </source>
</evidence>
<protein>
    <recommendedName>
        <fullName evidence="3">Conserved oligomeric Golgi complex subunit 2</fullName>
    </recommendedName>
    <alternativeName>
        <fullName evidence="8">Component of oligomeric Golgi complex 2</fullName>
    </alternativeName>
</protein>
<dbReference type="PANTHER" id="PTHR12961">
    <property type="entry name" value="CONSERVED OLIGOMERIC GOLGI COMPLEX COMPONENT 2"/>
    <property type="match status" value="1"/>
</dbReference>
<keyword evidence="5" id="KW-0653">Protein transport</keyword>
<evidence type="ECO:0000256" key="4">
    <source>
        <dbReference type="ARBA" id="ARBA00022448"/>
    </source>
</evidence>
<comment type="similarity">
    <text evidence="2">Belongs to the COG2 family.</text>
</comment>
<organism evidence="12 13">
    <name type="scientific">Diploscapter pachys</name>
    <dbReference type="NCBI Taxonomy" id="2018661"/>
    <lineage>
        <taxon>Eukaryota</taxon>
        <taxon>Metazoa</taxon>
        <taxon>Ecdysozoa</taxon>
        <taxon>Nematoda</taxon>
        <taxon>Chromadorea</taxon>
        <taxon>Rhabditida</taxon>
        <taxon>Rhabditina</taxon>
        <taxon>Rhabditomorpha</taxon>
        <taxon>Rhabditoidea</taxon>
        <taxon>Rhabditidae</taxon>
        <taxon>Diploscapter</taxon>
    </lineage>
</organism>
<dbReference type="STRING" id="2018661.A0A2A2LGP2"/>
<evidence type="ECO:0000256" key="6">
    <source>
        <dbReference type="ARBA" id="ARBA00023034"/>
    </source>
</evidence>
<feature type="region of interest" description="Disordered" evidence="9">
    <location>
        <begin position="64"/>
        <end position="85"/>
    </location>
</feature>
<dbReference type="InterPro" id="IPR024602">
    <property type="entry name" value="COG_su2_N"/>
</dbReference>
<comment type="subcellular location">
    <subcellularLocation>
        <location evidence="1">Golgi apparatus membrane</location>
        <topology evidence="1">Peripheral membrane protein</topology>
    </subcellularLocation>
</comment>
<proteinExistence type="inferred from homology"/>
<reference evidence="12 13" key="1">
    <citation type="journal article" date="2017" name="Curr. Biol.">
        <title>Genome architecture and evolution of a unichromosomal asexual nematode.</title>
        <authorList>
            <person name="Fradin H."/>
            <person name="Zegar C."/>
            <person name="Gutwein M."/>
            <person name="Lucas J."/>
            <person name="Kovtun M."/>
            <person name="Corcoran D."/>
            <person name="Baugh L.R."/>
            <person name="Kiontke K."/>
            <person name="Gunsalus K."/>
            <person name="Fitch D.H."/>
            <person name="Piano F."/>
        </authorList>
    </citation>
    <scope>NUCLEOTIDE SEQUENCE [LARGE SCALE GENOMIC DNA]</scope>
    <source>
        <strain evidence="12">PF1309</strain>
    </source>
</reference>
<comment type="caution">
    <text evidence="12">The sequence shown here is derived from an EMBL/GenBank/DDBJ whole genome shotgun (WGS) entry which is preliminary data.</text>
</comment>
<sequence length="704" mass="79267">MVFVCNASSIFCQTWLEVLSTFRVFRGFLDCLPKNDVSGHHRMVNAAEEPGAARRPAVAAAVVNGTGTGKGEGGTGGHSSGTQSANPISGIDDVQLCFNKAHFTRADFSVQRFLNLTRRRAGLRQIQSDLRTFLKSIQNSMIELINDDYADFVHLSSRLVGLEDSVGKIEKDLKSNWKEFEDTTKDSIGVAEAIEEKCQQLTSNRLAQAKLRGKILFVSGLHELTSLLASTSSANSLLWLEKVASCIVELETCKGYMESHSECIQLYQKVGKFIRHSLFFILLHFQAITQLEELLCAEGVKSVSSDCATLPSILSILSLTQSTDTLTARIVSDVIYPKLVRENADLHTLLCSVFDRVLQMRSGWSNSLGPRFSGSIQSFLDSTLLTFVLTFFDKCMSIVIVPSNPRLFHTCFLATQNFINQYPNGHKNRQLLKAIREKFNLIVYFKLETHKQVKKVDESMKPESFAVAKDTADADGEEMPLKCSTSQNVIDTIRHVWNEQTFLPPLADKMWDLTLRLLAKHVNWIKAMNEHFASKPELSEEDIFSLCCILYDCNTFHSIVFDFALERIWTIIRDLDLECNLFGQCLTQYSNLAAAQANSLEQTLLSTAFKLVIADLNGVSEIPKQYRWTKKLLPTSCSAYVNVALDRMQLLRKGLTECGHAKAEALQTRLVQMAIDEWVPIVRQVFFTIFFTNFKKLAFRFIPD</sequence>
<dbReference type="GO" id="GO:0007030">
    <property type="term" value="P:Golgi organization"/>
    <property type="evidence" value="ECO:0007669"/>
    <property type="project" value="InterPro"/>
</dbReference>
<feature type="domain" description="Conserved oligomeric Golgi complex subunit 2 N-terminal" evidence="10">
    <location>
        <begin position="96"/>
        <end position="170"/>
    </location>
</feature>
<evidence type="ECO:0000259" key="10">
    <source>
        <dbReference type="Pfam" id="PF06148"/>
    </source>
</evidence>
<evidence type="ECO:0000256" key="8">
    <source>
        <dbReference type="ARBA" id="ARBA00031344"/>
    </source>
</evidence>
<dbReference type="GO" id="GO:0015031">
    <property type="term" value="P:protein transport"/>
    <property type="evidence" value="ECO:0007669"/>
    <property type="project" value="UniProtKB-KW"/>
</dbReference>
<accession>A0A2A2LGP2</accession>
<dbReference type="Pfam" id="PF06148">
    <property type="entry name" value="COG2_N"/>
    <property type="match status" value="1"/>
</dbReference>
<dbReference type="InterPro" id="IPR024603">
    <property type="entry name" value="COG_complex_COG2_C"/>
</dbReference>
<evidence type="ECO:0000256" key="2">
    <source>
        <dbReference type="ARBA" id="ARBA00007603"/>
    </source>
</evidence>
<dbReference type="PANTHER" id="PTHR12961:SF0">
    <property type="entry name" value="CONSERVED OLIGOMERIC GOLGI COMPLEX SUBUNIT 2"/>
    <property type="match status" value="1"/>
</dbReference>